<dbReference type="InterPro" id="IPR027417">
    <property type="entry name" value="P-loop_NTPase"/>
</dbReference>
<reference evidence="2" key="1">
    <citation type="journal article" date="2019" name="bioRxiv">
        <title>The Genome of the Zebra Mussel, Dreissena polymorpha: A Resource for Invasive Species Research.</title>
        <authorList>
            <person name="McCartney M.A."/>
            <person name="Auch B."/>
            <person name="Kono T."/>
            <person name="Mallez S."/>
            <person name="Zhang Y."/>
            <person name="Obille A."/>
            <person name="Becker A."/>
            <person name="Abrahante J.E."/>
            <person name="Garbe J."/>
            <person name="Badalamenti J.P."/>
            <person name="Herman A."/>
            <person name="Mangelson H."/>
            <person name="Liachko I."/>
            <person name="Sullivan S."/>
            <person name="Sone E.D."/>
            <person name="Koren S."/>
            <person name="Silverstein K.A.T."/>
            <person name="Beckman K.B."/>
            <person name="Gohl D.M."/>
        </authorList>
    </citation>
    <scope>NUCLEOTIDE SEQUENCE</scope>
    <source>
        <strain evidence="2">Duluth1</strain>
        <tissue evidence="2">Whole animal</tissue>
    </source>
</reference>
<keyword evidence="1" id="KW-0472">Membrane</keyword>
<keyword evidence="1" id="KW-0812">Transmembrane</keyword>
<dbReference type="AlphaFoldDB" id="A0A9D4FPE1"/>
<organism evidence="2 3">
    <name type="scientific">Dreissena polymorpha</name>
    <name type="common">Zebra mussel</name>
    <name type="synonym">Mytilus polymorpha</name>
    <dbReference type="NCBI Taxonomy" id="45954"/>
    <lineage>
        <taxon>Eukaryota</taxon>
        <taxon>Metazoa</taxon>
        <taxon>Spiralia</taxon>
        <taxon>Lophotrochozoa</taxon>
        <taxon>Mollusca</taxon>
        <taxon>Bivalvia</taxon>
        <taxon>Autobranchia</taxon>
        <taxon>Heteroconchia</taxon>
        <taxon>Euheterodonta</taxon>
        <taxon>Imparidentia</taxon>
        <taxon>Neoheterodontei</taxon>
        <taxon>Myida</taxon>
        <taxon>Dreissenoidea</taxon>
        <taxon>Dreissenidae</taxon>
        <taxon>Dreissena</taxon>
    </lineage>
</organism>
<gene>
    <name evidence="2" type="ORF">DPMN_154149</name>
</gene>
<proteinExistence type="predicted"/>
<dbReference type="Proteomes" id="UP000828390">
    <property type="component" value="Unassembled WGS sequence"/>
</dbReference>
<keyword evidence="3" id="KW-1185">Reference proteome</keyword>
<accession>A0A9D4FPE1</accession>
<comment type="caution">
    <text evidence="2">The sequence shown here is derived from an EMBL/GenBank/DDBJ whole genome shotgun (WGS) entry which is preliminary data.</text>
</comment>
<reference evidence="2" key="2">
    <citation type="submission" date="2020-11" db="EMBL/GenBank/DDBJ databases">
        <authorList>
            <person name="McCartney M.A."/>
            <person name="Auch B."/>
            <person name="Kono T."/>
            <person name="Mallez S."/>
            <person name="Becker A."/>
            <person name="Gohl D.M."/>
            <person name="Silverstein K.A.T."/>
            <person name="Koren S."/>
            <person name="Bechman K.B."/>
            <person name="Herman A."/>
            <person name="Abrahante J.E."/>
            <person name="Garbe J."/>
        </authorList>
    </citation>
    <scope>NUCLEOTIDE SEQUENCE</scope>
    <source>
        <strain evidence="2">Duluth1</strain>
        <tissue evidence="2">Whole animal</tissue>
    </source>
</reference>
<feature type="transmembrane region" description="Helical" evidence="1">
    <location>
        <begin position="343"/>
        <end position="360"/>
    </location>
</feature>
<name>A0A9D4FPE1_DREPO</name>
<keyword evidence="1" id="KW-1133">Transmembrane helix</keyword>
<dbReference type="EMBL" id="JAIWYP010000007">
    <property type="protein sequence ID" value="KAH3800516.1"/>
    <property type="molecule type" value="Genomic_DNA"/>
</dbReference>
<sequence>MASAGIEDVYAREDDQAWTKIQEENKAILTEITELCNRPDRKTPEVLFLLGGPGVGKSSLVNTINKALCGKYYPKAKTGSGNAQSKTLTLQWFEHSGVQMFELQGAQKDAFSKCLHLLPNVIDAAGNEDHNSAELREILEMVFGGFIPPGTSVEFLQDQQKEGKVGCLKRLYPLCNEEWKVTKVVFVASCKEPLPTQMVECLNEVLRAYDKKTGFPKFNIDVFVVITKYDLVEEQKRFPAVRQQEQITMEKFLEHEREVATHFSIDGSLKHNSIRWVSYVDGHSEDNPFIENIALKFVRQMMQPGRSKHQVENAPSTVVTPLVEMSRDAERWLAETNVNMKTALLVLVAALIIALIYHLLTRSPESKMDL</sequence>
<dbReference type="Gene3D" id="3.40.50.300">
    <property type="entry name" value="P-loop containing nucleotide triphosphate hydrolases"/>
    <property type="match status" value="1"/>
</dbReference>
<protein>
    <submittedName>
        <fullName evidence="2">Uncharacterized protein</fullName>
    </submittedName>
</protein>
<dbReference type="OrthoDB" id="6149413at2759"/>
<evidence type="ECO:0000313" key="2">
    <source>
        <dbReference type="EMBL" id="KAH3800516.1"/>
    </source>
</evidence>
<evidence type="ECO:0000313" key="3">
    <source>
        <dbReference type="Proteomes" id="UP000828390"/>
    </source>
</evidence>
<dbReference type="SUPFAM" id="SSF52540">
    <property type="entry name" value="P-loop containing nucleoside triphosphate hydrolases"/>
    <property type="match status" value="1"/>
</dbReference>
<evidence type="ECO:0000256" key="1">
    <source>
        <dbReference type="SAM" id="Phobius"/>
    </source>
</evidence>